<organism evidence="7">
    <name type="scientific">Schizophyllum commune (strain H4-8 / FGSC 9210)</name>
    <name type="common">Split gill fungus</name>
    <dbReference type="NCBI Taxonomy" id="578458"/>
    <lineage>
        <taxon>Eukaryota</taxon>
        <taxon>Fungi</taxon>
        <taxon>Dikarya</taxon>
        <taxon>Basidiomycota</taxon>
        <taxon>Agaricomycotina</taxon>
        <taxon>Agaricomycetes</taxon>
        <taxon>Agaricomycetidae</taxon>
        <taxon>Agaricales</taxon>
        <taxon>Schizophyllaceae</taxon>
        <taxon>Schizophyllum</taxon>
    </lineage>
</organism>
<dbReference type="Proteomes" id="UP000007431">
    <property type="component" value="Unassembled WGS sequence"/>
</dbReference>
<dbReference type="RefSeq" id="XP_003035159.1">
    <property type="nucleotide sequence ID" value="XM_003035113.1"/>
</dbReference>
<dbReference type="InterPro" id="IPR011419">
    <property type="entry name" value="ATP12_ATP_synth-F1-assembly"/>
</dbReference>
<evidence type="ECO:0000313" key="6">
    <source>
        <dbReference type="EMBL" id="EFJ00257.1"/>
    </source>
</evidence>
<dbReference type="Pfam" id="PF07542">
    <property type="entry name" value="ATP12"/>
    <property type="match status" value="1"/>
</dbReference>
<evidence type="ECO:0000256" key="2">
    <source>
        <dbReference type="ARBA" id="ARBA00008231"/>
    </source>
</evidence>
<evidence type="ECO:0000256" key="5">
    <source>
        <dbReference type="ARBA" id="ARBA00023186"/>
    </source>
</evidence>
<name>D8PWR1_SCHCM</name>
<accession>D8PWR1</accession>
<proteinExistence type="inferred from homology"/>
<keyword evidence="3" id="KW-0809">Transit peptide</keyword>
<comment type="similarity">
    <text evidence="2">Belongs to the ATP12 family.</text>
</comment>
<dbReference type="SUPFAM" id="SSF160909">
    <property type="entry name" value="ATP12-like"/>
    <property type="match status" value="1"/>
</dbReference>
<dbReference type="eggNOG" id="KOG3015">
    <property type="taxonomic scope" value="Eukaryota"/>
</dbReference>
<evidence type="ECO:0000313" key="7">
    <source>
        <dbReference type="Proteomes" id="UP000007431"/>
    </source>
</evidence>
<evidence type="ECO:0000256" key="4">
    <source>
        <dbReference type="ARBA" id="ARBA00023128"/>
    </source>
</evidence>
<dbReference type="GeneID" id="9597415"/>
<dbReference type="PANTHER" id="PTHR21013:SF10">
    <property type="entry name" value="ATP SYNTHASE MITOCHONDRIAL F1 COMPLEX ASSEMBLY FACTOR 2"/>
    <property type="match status" value="1"/>
</dbReference>
<sequence>MLGFPCLRRVDVLRTVQLGQRRWITASARRLAETADGPAVTQTNKAEATMKRFWKDVDVAERDGGYVVTLDRRALKTPSGNTLLLPRNKFAVASLIAAEWESQSTVLKPHALPITSLASRAIDAFTNATERAQVQKGLLDYLHTDTICFHQDEPHQLVTLQKQHWDPLLDWARKTYGVDVRKAESLFSSTQPPETADKLAKALDELDQWELASFERATHVTKSFLIALALVKRCLNVEQAANAAHVEVNSQIQRWGEVEDTHDVDYHDVRRQLGSAACLLMRV</sequence>
<dbReference type="AlphaFoldDB" id="D8PWR1"/>
<dbReference type="Gene3D" id="1.10.3580.10">
    <property type="entry name" value="ATP12 ATPase"/>
    <property type="match status" value="1"/>
</dbReference>
<dbReference type="PANTHER" id="PTHR21013">
    <property type="entry name" value="ATP SYNTHASE MITOCHONDRIAL F1 COMPLEX ASSEMBLY FACTOR 2/ATP12 PROTEIN, MITOCHONDRIAL PRECURSOR"/>
    <property type="match status" value="1"/>
</dbReference>
<dbReference type="GO" id="GO:0005739">
    <property type="term" value="C:mitochondrion"/>
    <property type="evidence" value="ECO:0007669"/>
    <property type="project" value="UniProtKB-SubCell"/>
</dbReference>
<dbReference type="Gene3D" id="3.30.2180.10">
    <property type="entry name" value="ATP12-like"/>
    <property type="match status" value="1"/>
</dbReference>
<keyword evidence="7" id="KW-1185">Reference proteome</keyword>
<dbReference type="FunCoup" id="D8PWR1">
    <property type="interactions" value="322"/>
</dbReference>
<dbReference type="VEuPathDB" id="FungiDB:SCHCODRAFT_02606308"/>
<dbReference type="InterPro" id="IPR023335">
    <property type="entry name" value="ATP12_ortho_dom_sf"/>
</dbReference>
<dbReference type="OMA" id="WDPVLHW"/>
<evidence type="ECO:0000256" key="1">
    <source>
        <dbReference type="ARBA" id="ARBA00004173"/>
    </source>
</evidence>
<dbReference type="HOGENOM" id="CLU_047893_1_0_1"/>
<evidence type="ECO:0008006" key="8">
    <source>
        <dbReference type="Google" id="ProtNLM"/>
    </source>
</evidence>
<dbReference type="EMBL" id="GL377303">
    <property type="protein sequence ID" value="EFJ00257.1"/>
    <property type="molecule type" value="Genomic_DNA"/>
</dbReference>
<reference evidence="6 7" key="1">
    <citation type="journal article" date="2010" name="Nat. Biotechnol.">
        <title>Genome sequence of the model mushroom Schizophyllum commune.</title>
        <authorList>
            <person name="Ohm R.A."/>
            <person name="de Jong J.F."/>
            <person name="Lugones L.G."/>
            <person name="Aerts A."/>
            <person name="Kothe E."/>
            <person name="Stajich J.E."/>
            <person name="de Vries R.P."/>
            <person name="Record E."/>
            <person name="Levasseur A."/>
            <person name="Baker S.E."/>
            <person name="Bartholomew K.A."/>
            <person name="Coutinho P.M."/>
            <person name="Erdmann S."/>
            <person name="Fowler T.J."/>
            <person name="Gathman A.C."/>
            <person name="Lombard V."/>
            <person name="Henrissat B."/>
            <person name="Knabe N."/>
            <person name="Kuees U."/>
            <person name="Lilly W.W."/>
            <person name="Lindquist E."/>
            <person name="Lucas S."/>
            <person name="Magnuson J.K."/>
            <person name="Piumi F."/>
            <person name="Raudaskoski M."/>
            <person name="Salamov A."/>
            <person name="Schmutz J."/>
            <person name="Schwarze F.W.M.R."/>
            <person name="vanKuyk P.A."/>
            <person name="Horton J.S."/>
            <person name="Grigoriev I.V."/>
            <person name="Woesten H.A.B."/>
        </authorList>
    </citation>
    <scope>NUCLEOTIDE SEQUENCE [LARGE SCALE GENOMIC DNA]</scope>
    <source>
        <strain evidence="7">H4-8 / FGSC 9210</strain>
    </source>
</reference>
<comment type="subcellular location">
    <subcellularLocation>
        <location evidence="1">Mitochondrion</location>
    </subcellularLocation>
</comment>
<keyword evidence="4" id="KW-0496">Mitochondrion</keyword>
<evidence type="ECO:0000256" key="3">
    <source>
        <dbReference type="ARBA" id="ARBA00022946"/>
    </source>
</evidence>
<keyword evidence="5" id="KW-0143">Chaperone</keyword>
<dbReference type="GO" id="GO:0033615">
    <property type="term" value="P:mitochondrial proton-transporting ATP synthase complex assembly"/>
    <property type="evidence" value="ECO:0007669"/>
    <property type="project" value="TreeGrafter"/>
</dbReference>
<dbReference type="STRING" id="578458.D8PWR1"/>
<dbReference type="KEGG" id="scm:SCHCO_02606308"/>
<dbReference type="InParanoid" id="D8PWR1"/>
<dbReference type="OrthoDB" id="5673at2759"/>
<dbReference type="InterPro" id="IPR042272">
    <property type="entry name" value="ATP12_ATP_synth-F1-assembly_N"/>
</dbReference>
<protein>
    <recommendedName>
        <fullName evidence="8">ATP12-domain-containing protein</fullName>
    </recommendedName>
</protein>
<gene>
    <name evidence="6" type="ORF">SCHCODRAFT_65870</name>
</gene>